<evidence type="ECO:0000313" key="8">
    <source>
        <dbReference type="RefSeq" id="XP_033580756.1"/>
    </source>
</evidence>
<protein>
    <submittedName>
        <fullName evidence="6 8">ClpP/crotonase</fullName>
    </submittedName>
</protein>
<reference evidence="6 8" key="1">
    <citation type="journal article" date="2020" name="Stud. Mycol.">
        <title>101 Dothideomycetes genomes: a test case for predicting lifestyles and emergence of pathogens.</title>
        <authorList>
            <person name="Haridas S."/>
            <person name="Albert R."/>
            <person name="Binder M."/>
            <person name="Bloem J."/>
            <person name="Labutti K."/>
            <person name="Salamov A."/>
            <person name="Andreopoulos B."/>
            <person name="Baker S."/>
            <person name="Barry K."/>
            <person name="Bills G."/>
            <person name="Bluhm B."/>
            <person name="Cannon C."/>
            <person name="Castanera R."/>
            <person name="Culley D."/>
            <person name="Daum C."/>
            <person name="Ezra D."/>
            <person name="Gonzalez J."/>
            <person name="Henrissat B."/>
            <person name="Kuo A."/>
            <person name="Liang C."/>
            <person name="Lipzen A."/>
            <person name="Lutzoni F."/>
            <person name="Magnuson J."/>
            <person name="Mondo S."/>
            <person name="Nolan M."/>
            <person name="Ohm R."/>
            <person name="Pangilinan J."/>
            <person name="Park H.-J."/>
            <person name="Ramirez L."/>
            <person name="Alfaro M."/>
            <person name="Sun H."/>
            <person name="Tritt A."/>
            <person name="Yoshinaga Y."/>
            <person name="Zwiers L.-H."/>
            <person name="Turgeon B."/>
            <person name="Goodwin S."/>
            <person name="Spatafora J."/>
            <person name="Crous P."/>
            <person name="Grigoriev I."/>
        </authorList>
    </citation>
    <scope>NUCLEOTIDE SEQUENCE</scope>
    <source>
        <strain evidence="6 8">CBS 304.34</strain>
    </source>
</reference>
<dbReference type="CDD" id="cd06558">
    <property type="entry name" value="crotonase-like"/>
    <property type="match status" value="1"/>
</dbReference>
<evidence type="ECO:0000313" key="6">
    <source>
        <dbReference type="EMBL" id="KAF2813792.1"/>
    </source>
</evidence>
<evidence type="ECO:0000256" key="5">
    <source>
        <dbReference type="ARBA" id="ARBA00023235"/>
    </source>
</evidence>
<sequence>MTRPPQLTTILVERISDGAALFYYNQPKISNAFTVKQYLEFREALVWARDEPAIKVLVLIGKLLDVYTSFDLVYAHPAAFFQTPFMPIGFVPEGGPSHTFPKVRGQQHANALLLAGDRLLAQDMYVSGLVTAVVPAESTEEFLGKVCEKARRIAGFGGESLGMAKALVREAEGVESRRRRRGGRGGIWWLG</sequence>
<dbReference type="PANTHER" id="PTHR43684">
    <property type="match status" value="1"/>
</dbReference>
<dbReference type="RefSeq" id="XP_033580756.1">
    <property type="nucleotide sequence ID" value="XM_033713466.1"/>
</dbReference>
<keyword evidence="4" id="KW-0576">Peroxisome</keyword>
<dbReference type="Gene3D" id="3.90.226.10">
    <property type="entry name" value="2-enoyl-CoA Hydratase, Chain A, domain 1"/>
    <property type="match status" value="2"/>
</dbReference>
<dbReference type="InterPro" id="IPR001753">
    <property type="entry name" value="Enoyl-CoA_hydra/iso"/>
</dbReference>
<comment type="subcellular location">
    <subcellularLocation>
        <location evidence="1">Peroxisome</location>
    </subcellularLocation>
</comment>
<reference evidence="8" key="2">
    <citation type="submission" date="2020-04" db="EMBL/GenBank/DDBJ databases">
        <authorList>
            <consortium name="NCBI Genome Project"/>
        </authorList>
    </citation>
    <scope>NUCLEOTIDE SEQUENCE</scope>
    <source>
        <strain evidence="8">CBS 304.34</strain>
    </source>
</reference>
<evidence type="ECO:0000256" key="4">
    <source>
        <dbReference type="ARBA" id="ARBA00023140"/>
    </source>
</evidence>
<keyword evidence="3" id="KW-0843">Virulence</keyword>
<evidence type="ECO:0000256" key="2">
    <source>
        <dbReference type="ARBA" id="ARBA00004685"/>
    </source>
</evidence>
<dbReference type="InterPro" id="IPR051053">
    <property type="entry name" value="ECH/Chromodomain_protein"/>
</dbReference>
<comment type="pathway">
    <text evidence="2">Mycotoxin biosynthesis.</text>
</comment>
<evidence type="ECO:0000256" key="3">
    <source>
        <dbReference type="ARBA" id="ARBA00023026"/>
    </source>
</evidence>
<dbReference type="GO" id="GO:0005777">
    <property type="term" value="C:peroxisome"/>
    <property type="evidence" value="ECO:0007669"/>
    <property type="project" value="UniProtKB-SubCell"/>
</dbReference>
<evidence type="ECO:0000256" key="1">
    <source>
        <dbReference type="ARBA" id="ARBA00004275"/>
    </source>
</evidence>
<accession>A0A6A6YXZ0</accession>
<keyword evidence="7" id="KW-1185">Reference proteome</keyword>
<name>A0A6A6YXZ0_9PEZI</name>
<dbReference type="Proteomes" id="UP000504636">
    <property type="component" value="Unplaced"/>
</dbReference>
<dbReference type="OrthoDB" id="448450at2759"/>
<gene>
    <name evidence="6 8" type="ORF">BDZ99DRAFT_224999</name>
</gene>
<evidence type="ECO:0000313" key="7">
    <source>
        <dbReference type="Proteomes" id="UP000504636"/>
    </source>
</evidence>
<dbReference type="GO" id="GO:0004165">
    <property type="term" value="F:delta(3)-delta(2)-enoyl-CoA isomerase activity"/>
    <property type="evidence" value="ECO:0007669"/>
    <property type="project" value="UniProtKB-ARBA"/>
</dbReference>
<dbReference type="InterPro" id="IPR029045">
    <property type="entry name" value="ClpP/crotonase-like_dom_sf"/>
</dbReference>
<reference evidence="8" key="3">
    <citation type="submission" date="2025-04" db="UniProtKB">
        <authorList>
            <consortium name="RefSeq"/>
        </authorList>
    </citation>
    <scope>IDENTIFICATION</scope>
    <source>
        <strain evidence="8">CBS 304.34</strain>
    </source>
</reference>
<dbReference type="PANTHER" id="PTHR43684:SF1">
    <property type="entry name" value="ENOYL-COA DELTA ISOMERASE 2"/>
    <property type="match status" value="1"/>
</dbReference>
<organism evidence="6">
    <name type="scientific">Mytilinidion resinicola</name>
    <dbReference type="NCBI Taxonomy" id="574789"/>
    <lineage>
        <taxon>Eukaryota</taxon>
        <taxon>Fungi</taxon>
        <taxon>Dikarya</taxon>
        <taxon>Ascomycota</taxon>
        <taxon>Pezizomycotina</taxon>
        <taxon>Dothideomycetes</taxon>
        <taxon>Pleosporomycetidae</taxon>
        <taxon>Mytilinidiales</taxon>
        <taxon>Mytilinidiaceae</taxon>
        <taxon>Mytilinidion</taxon>
    </lineage>
</organism>
<dbReference type="EMBL" id="MU003695">
    <property type="protein sequence ID" value="KAF2813792.1"/>
    <property type="molecule type" value="Genomic_DNA"/>
</dbReference>
<dbReference type="GeneID" id="54454359"/>
<proteinExistence type="predicted"/>
<dbReference type="Pfam" id="PF00378">
    <property type="entry name" value="ECH_1"/>
    <property type="match status" value="1"/>
</dbReference>
<dbReference type="SUPFAM" id="SSF52096">
    <property type="entry name" value="ClpP/crotonase"/>
    <property type="match status" value="1"/>
</dbReference>
<dbReference type="AlphaFoldDB" id="A0A6A6YXZ0"/>
<keyword evidence="5" id="KW-0413">Isomerase</keyword>